<keyword evidence="6" id="KW-1185">Reference proteome</keyword>
<gene>
    <name evidence="5" type="ORF">CY34DRAFT_86671</name>
</gene>
<organism evidence="5 6">
    <name type="scientific">Suillus luteus UH-Slu-Lm8-n1</name>
    <dbReference type="NCBI Taxonomy" id="930992"/>
    <lineage>
        <taxon>Eukaryota</taxon>
        <taxon>Fungi</taxon>
        <taxon>Dikarya</taxon>
        <taxon>Basidiomycota</taxon>
        <taxon>Agaricomycotina</taxon>
        <taxon>Agaricomycetes</taxon>
        <taxon>Agaricomycetidae</taxon>
        <taxon>Boletales</taxon>
        <taxon>Suillineae</taxon>
        <taxon>Suillaceae</taxon>
        <taxon>Suillus</taxon>
    </lineage>
</organism>
<evidence type="ECO:0000256" key="3">
    <source>
        <dbReference type="ARBA" id="ARBA00023128"/>
    </source>
</evidence>
<sequence>MFTVITRRVPLTRLVLSRSYTSSVKEGSVAQSKGFSKKEKAHEDEYARRHEAELLRKLKAEVCTTRIPIVHSPDSVL</sequence>
<protein>
    <recommendedName>
        <fullName evidence="4">ATPase inhibitor, mitochondrial</fullName>
    </recommendedName>
</protein>
<evidence type="ECO:0000256" key="1">
    <source>
        <dbReference type="ARBA" id="ARBA00004173"/>
    </source>
</evidence>
<dbReference type="OrthoDB" id="5532350at2759"/>
<dbReference type="Gene3D" id="1.20.5.500">
    <property type="entry name" value="Single helix bin"/>
    <property type="match status" value="1"/>
</dbReference>
<comment type="function">
    <text evidence="4">Inhibits the enzyme activity of ATPase.</text>
</comment>
<dbReference type="AlphaFoldDB" id="A0A0D0ARP0"/>
<reference evidence="6" key="2">
    <citation type="submission" date="2015-01" db="EMBL/GenBank/DDBJ databases">
        <title>Evolutionary Origins and Diversification of the Mycorrhizal Mutualists.</title>
        <authorList>
            <consortium name="DOE Joint Genome Institute"/>
            <consortium name="Mycorrhizal Genomics Consortium"/>
            <person name="Kohler A."/>
            <person name="Kuo A."/>
            <person name="Nagy L.G."/>
            <person name="Floudas D."/>
            <person name="Copeland A."/>
            <person name="Barry K.W."/>
            <person name="Cichocki N."/>
            <person name="Veneault-Fourrey C."/>
            <person name="LaButti K."/>
            <person name="Lindquist E.A."/>
            <person name="Lipzen A."/>
            <person name="Lundell T."/>
            <person name="Morin E."/>
            <person name="Murat C."/>
            <person name="Riley R."/>
            <person name="Ohm R."/>
            <person name="Sun H."/>
            <person name="Tunlid A."/>
            <person name="Henrissat B."/>
            <person name="Grigoriev I.V."/>
            <person name="Hibbett D.S."/>
            <person name="Martin F."/>
        </authorList>
    </citation>
    <scope>NUCLEOTIDE SEQUENCE [LARGE SCALE GENOMIC DNA]</scope>
    <source>
        <strain evidence="6">UH-Slu-Lm8-n1</strain>
    </source>
</reference>
<evidence type="ECO:0000313" key="5">
    <source>
        <dbReference type="EMBL" id="KIK40749.1"/>
    </source>
</evidence>
<keyword evidence="3" id="KW-0496">Mitochondrion</keyword>
<dbReference type="GO" id="GO:0042030">
    <property type="term" value="F:ATPase inhibitor activity"/>
    <property type="evidence" value="ECO:0007669"/>
    <property type="project" value="InterPro"/>
</dbReference>
<evidence type="ECO:0000256" key="2">
    <source>
        <dbReference type="ARBA" id="ARBA00010901"/>
    </source>
</evidence>
<accession>A0A0D0ARP0</accession>
<reference evidence="5 6" key="1">
    <citation type="submission" date="2014-04" db="EMBL/GenBank/DDBJ databases">
        <authorList>
            <consortium name="DOE Joint Genome Institute"/>
            <person name="Kuo A."/>
            <person name="Ruytinx J."/>
            <person name="Rineau F."/>
            <person name="Colpaert J."/>
            <person name="Kohler A."/>
            <person name="Nagy L.G."/>
            <person name="Floudas D."/>
            <person name="Copeland A."/>
            <person name="Barry K.W."/>
            <person name="Cichocki N."/>
            <person name="Veneault-Fourrey C."/>
            <person name="LaButti K."/>
            <person name="Lindquist E.A."/>
            <person name="Lipzen A."/>
            <person name="Lundell T."/>
            <person name="Morin E."/>
            <person name="Murat C."/>
            <person name="Sun H."/>
            <person name="Tunlid A."/>
            <person name="Henrissat B."/>
            <person name="Grigoriev I.V."/>
            <person name="Hibbett D.S."/>
            <person name="Martin F."/>
            <person name="Nordberg H.P."/>
            <person name="Cantor M.N."/>
            <person name="Hua S.X."/>
        </authorList>
    </citation>
    <scope>NUCLEOTIDE SEQUENCE [LARGE SCALE GENOMIC DNA]</scope>
    <source>
        <strain evidence="5 6">UH-Slu-Lm8-n1</strain>
    </source>
</reference>
<dbReference type="HOGENOM" id="CLU_145563_3_0_1"/>
<dbReference type="Pfam" id="PF04568">
    <property type="entry name" value="IATP"/>
    <property type="match status" value="1"/>
</dbReference>
<name>A0A0D0ARP0_9AGAM</name>
<evidence type="ECO:0000256" key="4">
    <source>
        <dbReference type="RuleBase" id="RU368087"/>
    </source>
</evidence>
<comment type="similarity">
    <text evidence="2 4">Belongs to the ATPase inhibitor family.</text>
</comment>
<dbReference type="EMBL" id="KN835291">
    <property type="protein sequence ID" value="KIK40749.1"/>
    <property type="molecule type" value="Genomic_DNA"/>
</dbReference>
<dbReference type="STRING" id="930992.A0A0D0ARP0"/>
<evidence type="ECO:0000313" key="6">
    <source>
        <dbReference type="Proteomes" id="UP000054485"/>
    </source>
</evidence>
<dbReference type="Proteomes" id="UP000054485">
    <property type="component" value="Unassembled WGS sequence"/>
</dbReference>
<dbReference type="InterPro" id="IPR007648">
    <property type="entry name" value="ATPase_inhibitor_mt"/>
</dbReference>
<comment type="subcellular location">
    <subcellularLocation>
        <location evidence="1">Mitochondrion</location>
    </subcellularLocation>
</comment>
<dbReference type="InParanoid" id="A0A0D0ARP0"/>
<proteinExistence type="inferred from homology"/>
<dbReference type="GO" id="GO:0005739">
    <property type="term" value="C:mitochondrion"/>
    <property type="evidence" value="ECO:0007669"/>
    <property type="project" value="UniProtKB-SubCell"/>
</dbReference>